<evidence type="ECO:0000313" key="2">
    <source>
        <dbReference type="Proteomes" id="UP001360953"/>
    </source>
</evidence>
<protein>
    <submittedName>
        <fullName evidence="1">Uncharacterized protein</fullName>
    </submittedName>
</protein>
<sequence length="210" mass="23058">MSDQTRGHGALVLHFDPSSRPRSKASVALGPPFFFDKDLCVEWSGVWEDYWLAGGCVVWVCAGRCRVTVTRLLQERTTDDDACVYNECIYVCMYVCMYVRTVRVCRQPHHHQLHTTGRKAAAAILSDLTTCRGRQSGCWRREDHNAGAVSKRLLQSRPARMLSVHLTCFAAAAASAADPASVTHTHMAGGTLTYVRTHTSLGTTGSVLGS</sequence>
<dbReference type="RefSeq" id="XP_066656981.1">
    <property type="nucleotide sequence ID" value="XM_066795152.1"/>
</dbReference>
<gene>
    <name evidence="1" type="ORF">J3D65DRAFT_291823</name>
</gene>
<name>A0ABR1LX06_9PEZI</name>
<comment type="caution">
    <text evidence="1">The sequence shown here is derived from an EMBL/GenBank/DDBJ whole genome shotgun (WGS) entry which is preliminary data.</text>
</comment>
<proteinExistence type="predicted"/>
<accession>A0ABR1LX06</accession>
<reference evidence="1 2" key="1">
    <citation type="submission" date="2024-04" db="EMBL/GenBank/DDBJ databases">
        <title>Phyllosticta paracitricarpa is synonymous to the EU quarantine fungus P. citricarpa based on phylogenomic analyses.</title>
        <authorList>
            <consortium name="Lawrence Berkeley National Laboratory"/>
            <person name="Van ingen-buijs V.A."/>
            <person name="Van westerhoven A.C."/>
            <person name="Haridas S."/>
            <person name="Skiadas P."/>
            <person name="Martin F."/>
            <person name="Groenewald J.Z."/>
            <person name="Crous P.W."/>
            <person name="Seidl M.F."/>
        </authorList>
    </citation>
    <scope>NUCLEOTIDE SEQUENCE [LARGE SCALE GENOMIC DNA]</scope>
    <source>
        <strain evidence="1 2">CPC 17464</strain>
    </source>
</reference>
<evidence type="ECO:0000313" key="1">
    <source>
        <dbReference type="EMBL" id="KAK7539710.1"/>
    </source>
</evidence>
<keyword evidence="2" id="KW-1185">Reference proteome</keyword>
<organism evidence="1 2">
    <name type="scientific">Phyllosticta citribraziliensis</name>
    <dbReference type="NCBI Taxonomy" id="989973"/>
    <lineage>
        <taxon>Eukaryota</taxon>
        <taxon>Fungi</taxon>
        <taxon>Dikarya</taxon>
        <taxon>Ascomycota</taxon>
        <taxon>Pezizomycotina</taxon>
        <taxon>Dothideomycetes</taxon>
        <taxon>Dothideomycetes incertae sedis</taxon>
        <taxon>Botryosphaeriales</taxon>
        <taxon>Phyllostictaceae</taxon>
        <taxon>Phyllosticta</taxon>
    </lineage>
</organism>
<dbReference type="GeneID" id="92028058"/>
<dbReference type="EMBL" id="JBBPEH010000004">
    <property type="protein sequence ID" value="KAK7539710.1"/>
    <property type="molecule type" value="Genomic_DNA"/>
</dbReference>
<dbReference type="Proteomes" id="UP001360953">
    <property type="component" value="Unassembled WGS sequence"/>
</dbReference>